<feature type="domain" description="Helicase C-terminal" evidence="3">
    <location>
        <begin position="773"/>
        <end position="925"/>
    </location>
</feature>
<evidence type="ECO:0000259" key="3">
    <source>
        <dbReference type="PROSITE" id="PS51194"/>
    </source>
</evidence>
<dbReference type="InterPro" id="IPR027417">
    <property type="entry name" value="P-loop_NTPase"/>
</dbReference>
<dbReference type="EMBL" id="LRFC01000006">
    <property type="protein sequence ID" value="KZE67950.1"/>
    <property type="molecule type" value="Genomic_DNA"/>
</dbReference>
<evidence type="ECO:0000313" key="4">
    <source>
        <dbReference type="EMBL" id="KZE67950.1"/>
    </source>
</evidence>
<dbReference type="InterPro" id="IPR001650">
    <property type="entry name" value="Helicase_C-like"/>
</dbReference>
<proteinExistence type="predicted"/>
<evidence type="ECO:0000256" key="1">
    <source>
        <dbReference type="ARBA" id="ARBA00022801"/>
    </source>
</evidence>
<dbReference type="Proteomes" id="UP000076567">
    <property type="component" value="Unassembled WGS sequence"/>
</dbReference>
<evidence type="ECO:0000313" key="5">
    <source>
        <dbReference type="Proteomes" id="UP000076567"/>
    </source>
</evidence>
<comment type="caution">
    <text evidence="4">The sequence shown here is derived from an EMBL/GenBank/DDBJ whole genome shotgun (WGS) entry which is preliminary data.</text>
</comment>
<dbReference type="PROSITE" id="PS51194">
    <property type="entry name" value="HELICASE_CTER"/>
    <property type="match status" value="1"/>
</dbReference>
<name>A0A165NWE7_9BACL</name>
<dbReference type="GO" id="GO:0004386">
    <property type="term" value="F:helicase activity"/>
    <property type="evidence" value="ECO:0007669"/>
    <property type="project" value="UniProtKB-KW"/>
</dbReference>
<dbReference type="SMART" id="SM00487">
    <property type="entry name" value="DEXDc"/>
    <property type="match status" value="1"/>
</dbReference>
<evidence type="ECO:0000256" key="2">
    <source>
        <dbReference type="SAM" id="MobiDB-lite"/>
    </source>
</evidence>
<dbReference type="OrthoDB" id="9760715at2"/>
<organism evidence="4 5">
    <name type="scientific">Fictibacillus phosphorivorans</name>
    <dbReference type="NCBI Taxonomy" id="1221500"/>
    <lineage>
        <taxon>Bacteria</taxon>
        <taxon>Bacillati</taxon>
        <taxon>Bacillota</taxon>
        <taxon>Bacilli</taxon>
        <taxon>Bacillales</taxon>
        <taxon>Fictibacillaceae</taxon>
        <taxon>Fictibacillus</taxon>
    </lineage>
</organism>
<protein>
    <submittedName>
        <fullName evidence="4">Helicase</fullName>
    </submittedName>
</protein>
<dbReference type="SUPFAM" id="SSF52540">
    <property type="entry name" value="P-loop containing nucleoside triphosphate hydrolases"/>
    <property type="match status" value="2"/>
</dbReference>
<dbReference type="PANTHER" id="PTHR45766">
    <property type="entry name" value="DNA ANNEALING HELICASE AND ENDONUCLEASE ZRANB3 FAMILY MEMBER"/>
    <property type="match status" value="1"/>
</dbReference>
<dbReference type="RefSeq" id="WP_066238354.1">
    <property type="nucleotide sequence ID" value="NZ_LRFC01000006.1"/>
</dbReference>
<dbReference type="GO" id="GO:0016787">
    <property type="term" value="F:hydrolase activity"/>
    <property type="evidence" value="ECO:0007669"/>
    <property type="project" value="UniProtKB-KW"/>
</dbReference>
<dbReference type="InterPro" id="IPR014001">
    <property type="entry name" value="Helicase_ATP-bd"/>
</dbReference>
<feature type="region of interest" description="Disordered" evidence="2">
    <location>
        <begin position="630"/>
        <end position="651"/>
    </location>
</feature>
<dbReference type="AlphaFoldDB" id="A0A165NWE7"/>
<keyword evidence="4" id="KW-0067">ATP-binding</keyword>
<keyword evidence="4" id="KW-0347">Helicase</keyword>
<reference evidence="5" key="1">
    <citation type="submission" date="2016-01" db="EMBL/GenBank/DDBJ databases">
        <title>Draft genome of Chromobacterium sp. F49.</title>
        <authorList>
            <person name="Hong K.W."/>
        </authorList>
    </citation>
    <scope>NUCLEOTIDE SEQUENCE [LARGE SCALE GENOMIC DNA]</scope>
    <source>
        <strain evidence="5">P7IIIA</strain>
    </source>
</reference>
<dbReference type="PANTHER" id="PTHR45766:SF6">
    <property type="entry name" value="SWI_SNF-RELATED MATRIX-ASSOCIATED ACTIN-DEPENDENT REGULATOR OF CHROMATIN SUBFAMILY A-LIKE PROTEIN 1"/>
    <property type="match status" value="1"/>
</dbReference>
<keyword evidence="1" id="KW-0378">Hydrolase</keyword>
<dbReference type="Gene3D" id="3.40.50.300">
    <property type="entry name" value="P-loop containing nucleotide triphosphate hydrolases"/>
    <property type="match status" value="2"/>
</dbReference>
<keyword evidence="5" id="KW-1185">Reference proteome</keyword>
<gene>
    <name evidence="4" type="ORF">AWM68_17410</name>
</gene>
<sequence length="1107" mass="124993">MNNFNRVPETNDNPKMIEVYLEQAWQNAFCYALAVEPGPNEYTGSKLLMAIIAGSDSTLQAMKAAVDIGSGGLAFGHGIKQLTDYKFVSELRMFSEKGQYEKFPITINQNRKAVAIVHDELLGNSDYILSFDGTPAEDLRQVLGGGKYGLNILPDWKDAVFNEFLKREHLEEVEFYFDPLLFPNGFNIYKLKLNEEEADAIISEMIQNGILKFPSGGSGSNLEEITDLTTYMQTFVNDMIDKVSEQVQPVHNPLTDPVDPQISTYKRELFPVQAHVSTAVAKVLKKQNAALIQGEMSTGKSTMMTAIADVLAAMSNKKGYFTCLMCPPSLTKKWPEEIKEIVPHADVRVIERTSQLIEFHSAWTRAGRPKPTKPTFFVVSFTTMRGDCATEPAVHFQYKKTKLQAMSESLPYRYGYYCPCCGNPNQVIESTTIDHDENGEEKENHTKRAMDEEEFGTSRRIHNSKQPANAFCSECGESLWTKRVPTRYTNPKEWIEHEKKVTHAALDGNKRLVKHIQSSQPDIPTKQGNPRRISTVEYIRRKMRWFFDLAIIDEIHELKAGMSAQGHALGSLAAACKKVVGGTGTLFGGKAEDIYFTLWRLFPHLMVENGYKYSEVRKWNEEYGNIETTTYNHDDKGEYSNKQSRGGTKRTEKVLPGISPFVFGKFLVQNSVLVRLTDVWPDPVELINVPTILVDLDEDLKEHYDSMVWTFERNIRSRDDGHKLYLPLTQTGIAYPDNPFTYPSFSIKTDEGRDLIWEPEPFPADRILNKEKKLQEIIRGEVEEGRKSIVYVRDTGSSIEGRDVRPRLKMILEQIGAKVAILDTSSAKTNQRSEWLKKKIEKEDHDVVIVSQELVKVGLDLLCTPTLIFYQFSWSLFTINQAARRSFRIGQSEECRLYYLSYKHTFQEQMATLIAQKNKAAGAINGDVSSDGLNAMLGDDGDLQSMLIKSIKKGAKLKGSTEEWVAEASERAREILAGIGKKKQKVLTAKEQFIAWVNQQLETDSSKNVLVRKAATITSFIEKGLINGFTLSKNVLEVDLIEAFGFDCIADGEIVAYLTDFERESADKVDSNVEGQQVSLFEIKVAEIKSKKKRSAAVSGQLAFELF</sequence>
<keyword evidence="4" id="KW-0547">Nucleotide-binding</keyword>
<accession>A0A165NWE7</accession>
<dbReference type="Pfam" id="PF00271">
    <property type="entry name" value="Helicase_C"/>
    <property type="match status" value="1"/>
</dbReference>